<feature type="compositionally biased region" description="Polar residues" evidence="1">
    <location>
        <begin position="473"/>
        <end position="482"/>
    </location>
</feature>
<feature type="region of interest" description="Disordered" evidence="1">
    <location>
        <begin position="372"/>
        <end position="424"/>
    </location>
</feature>
<feature type="region of interest" description="Disordered" evidence="1">
    <location>
        <begin position="146"/>
        <end position="194"/>
    </location>
</feature>
<reference evidence="2" key="1">
    <citation type="submission" date="2020-11" db="EMBL/GenBank/DDBJ databases">
        <title>Adaptations for nitrogen fixation in a non-lichenized fungal sporocarp promotes dispersal by wood-feeding termites.</title>
        <authorList>
            <consortium name="DOE Joint Genome Institute"/>
            <person name="Koch R.A."/>
            <person name="Yoon G."/>
            <person name="Arayal U."/>
            <person name="Lail K."/>
            <person name="Amirebrahimi M."/>
            <person name="Labutti K."/>
            <person name="Lipzen A."/>
            <person name="Riley R."/>
            <person name="Barry K."/>
            <person name="Henrissat B."/>
            <person name="Grigoriev I.V."/>
            <person name="Herr J.R."/>
            <person name="Aime M.C."/>
        </authorList>
    </citation>
    <scope>NUCLEOTIDE SEQUENCE</scope>
    <source>
        <strain evidence="2">MCA 3950</strain>
    </source>
</reference>
<feature type="compositionally biased region" description="Basic and acidic residues" evidence="1">
    <location>
        <begin position="541"/>
        <end position="555"/>
    </location>
</feature>
<dbReference type="InterPro" id="IPR034586">
    <property type="entry name" value="Bfa1/Byr4"/>
</dbReference>
<evidence type="ECO:0000313" key="3">
    <source>
        <dbReference type="Proteomes" id="UP000812287"/>
    </source>
</evidence>
<feature type="compositionally biased region" description="Low complexity" evidence="1">
    <location>
        <begin position="169"/>
        <end position="184"/>
    </location>
</feature>
<dbReference type="GO" id="GO:0044732">
    <property type="term" value="C:mitotic spindle pole body"/>
    <property type="evidence" value="ECO:0007669"/>
    <property type="project" value="TreeGrafter"/>
</dbReference>
<keyword evidence="3" id="KW-1185">Reference proteome</keyword>
<dbReference type="PANTHER" id="PTHR35140">
    <property type="entry name" value="MITOTIC CHECK POINT PROTEIN BFA1"/>
    <property type="match status" value="1"/>
</dbReference>
<feature type="compositionally biased region" description="Acidic residues" evidence="1">
    <location>
        <begin position="185"/>
        <end position="194"/>
    </location>
</feature>
<accession>A0A9P8ASE7</accession>
<proteinExistence type="predicted"/>
<feature type="region of interest" description="Disordered" evidence="1">
    <location>
        <begin position="310"/>
        <end position="355"/>
    </location>
</feature>
<feature type="region of interest" description="Disordered" evidence="1">
    <location>
        <begin position="1"/>
        <end position="27"/>
    </location>
</feature>
<name>A0A9P8ASE7_9AGAR</name>
<dbReference type="GO" id="GO:0001100">
    <property type="term" value="P:negative regulation of exit from mitosis"/>
    <property type="evidence" value="ECO:0007669"/>
    <property type="project" value="InterPro"/>
</dbReference>
<feature type="region of interest" description="Disordered" evidence="1">
    <location>
        <begin position="445"/>
        <end position="493"/>
    </location>
</feature>
<protein>
    <recommendedName>
        <fullName evidence="4">Protein byr4</fullName>
    </recommendedName>
</protein>
<dbReference type="Proteomes" id="UP000812287">
    <property type="component" value="Unassembled WGS sequence"/>
</dbReference>
<feature type="compositionally biased region" description="Low complexity" evidence="1">
    <location>
        <begin position="322"/>
        <end position="338"/>
    </location>
</feature>
<feature type="compositionally biased region" description="Low complexity" evidence="1">
    <location>
        <begin position="1"/>
        <end position="11"/>
    </location>
</feature>
<dbReference type="RefSeq" id="XP_043039396.1">
    <property type="nucleotide sequence ID" value="XM_043179826.1"/>
</dbReference>
<dbReference type="OrthoDB" id="19159at2759"/>
<gene>
    <name evidence="2" type="ORF">BT62DRAFT_141079</name>
</gene>
<dbReference type="GO" id="GO:0005096">
    <property type="term" value="F:GTPase activator activity"/>
    <property type="evidence" value="ECO:0007669"/>
    <property type="project" value="InterPro"/>
</dbReference>
<dbReference type="GO" id="GO:1990334">
    <property type="term" value="C:Bfa1-Bub2 complex"/>
    <property type="evidence" value="ECO:0007669"/>
    <property type="project" value="InterPro"/>
</dbReference>
<dbReference type="EMBL" id="MU250535">
    <property type="protein sequence ID" value="KAG7445896.1"/>
    <property type="molecule type" value="Genomic_DNA"/>
</dbReference>
<feature type="compositionally biased region" description="Low complexity" evidence="1">
    <location>
        <begin position="556"/>
        <end position="567"/>
    </location>
</feature>
<dbReference type="PANTHER" id="PTHR35140:SF1">
    <property type="entry name" value="MITOTIC CHECK POINT PROTEIN BFA1"/>
    <property type="match status" value="1"/>
</dbReference>
<evidence type="ECO:0000256" key="1">
    <source>
        <dbReference type="SAM" id="MobiDB-lite"/>
    </source>
</evidence>
<dbReference type="GeneID" id="66102121"/>
<feature type="compositionally biased region" description="Low complexity" evidence="1">
    <location>
        <begin position="372"/>
        <end position="382"/>
    </location>
</feature>
<evidence type="ECO:0008006" key="4">
    <source>
        <dbReference type="Google" id="ProtNLM"/>
    </source>
</evidence>
<comment type="caution">
    <text evidence="2">The sequence shown here is derived from an EMBL/GenBank/DDBJ whole genome shotgun (WGS) entry which is preliminary data.</text>
</comment>
<sequence length="818" mass="88239">MTTIPAPTAAAAREEWPDADFDLPEGQSIHTINKDEEDEDWDIEMDLGHTGGAQIYDPFPSATSAQMHIIRPLSSLQDIGDDDDDDEGASTIKFAALPKPKSVVPTMRTSDEDDFEDAFSLPSGVTRLSLVPLTLNHRASKTSLEWGDKDQTTSSQSSDAYSTLGFADTSPSSNSTSSVSTPGTETEEDDDDEGVLEGLIIPADLGQRHLTSILNKKKAAVTMDNQLKVASPDPDDDFEMGLVINDDVDFSPSRLLKPQRSPLLRSANRSNSLSLQKVWRLPSRVNRAKSPVNHPPVSSARQLQKLRFSPSPSLQPAAKVQSFQPYPSDSSSSLKPGSLRGQKSHTGLAPAAAIPAKRLTRKASLSSLMESGAQASASSSPACKGARYGESTAASRAKSHKASTSQHQNYEVPPTRPSTPSSNTAALRLTIPTIGRLKSRPALSALFGRSSSPRAQSPFRTSSPAPARPPSSLSKLTRTLPPQSIPKVLRKPKRQCIYGDGTELDAIADLPTDRDKESRFRVQPKGYGNRIPAASFSPSKLADKSVVRKQGRCEPSDSPASSAFASLSKRRSRSELVTQKPQSPKKKRKNLTSPTELKKPTLIRNLGGTKASKVVGDMKWNPQTLRWEGNEQVLKDFDVASTRPALITHLTGSSLGSPAPSFASGARIVGNMIFDPARLCWISTLPPEDEEPDVFANLADDEEDGDGWETKGGTIKAVLATSDASMAASSANGSSVASVPTAGCCRTRTASEADSERFSGASMVCGIDEHFVQKCREAEARHRAEIKCWKSALSRQDAFTEPDRSFLYDIRTLATRKY</sequence>
<organism evidence="2 3">
    <name type="scientific">Guyanagaster necrorhizus</name>
    <dbReference type="NCBI Taxonomy" id="856835"/>
    <lineage>
        <taxon>Eukaryota</taxon>
        <taxon>Fungi</taxon>
        <taxon>Dikarya</taxon>
        <taxon>Basidiomycota</taxon>
        <taxon>Agaricomycotina</taxon>
        <taxon>Agaricomycetes</taxon>
        <taxon>Agaricomycetidae</taxon>
        <taxon>Agaricales</taxon>
        <taxon>Marasmiineae</taxon>
        <taxon>Physalacriaceae</taxon>
        <taxon>Guyanagaster</taxon>
    </lineage>
</organism>
<dbReference type="AlphaFoldDB" id="A0A9P8ASE7"/>
<feature type="region of interest" description="Disordered" evidence="1">
    <location>
        <begin position="508"/>
        <end position="605"/>
    </location>
</feature>
<evidence type="ECO:0000313" key="2">
    <source>
        <dbReference type="EMBL" id="KAG7445896.1"/>
    </source>
</evidence>
<feature type="compositionally biased region" description="Basic and acidic residues" evidence="1">
    <location>
        <begin position="511"/>
        <end position="520"/>
    </location>
</feature>